<keyword evidence="1" id="KW-0175">Coiled coil</keyword>
<dbReference type="AlphaFoldDB" id="A0A2A6BCD6"/>
<protein>
    <submittedName>
        <fullName evidence="3">RING-type domain-containing protein</fullName>
    </submittedName>
</protein>
<sequence>MPGGRFYNSKATKNVQTEPAGKKAELKPKQEKEEKERKGVEKKPGVAHEVEKESISKKCGKQTKAAPQQEKTQGAQRKKEKETVVDPNVEVRKDRKANEDQKKNERSEPQIEHESNKGAVEKDLDAYEVARAKGKELLDLLQCGSKTDKFLTQEKGDIKEALKGENETTLKSLNDATENVRQQCDEMNPDQIVIRRKSMYIQSLEKKIFNIHSTLTMGTMKSSRFIPFRKKRKVIVKSPMEWNEVERQSLFAQITAREEALWKERSARFILEQEKNTIQYNLYYERQSLFSQIAAKDEALTKVQQLEYELNQEREERFTVEQEKFQIECRYNSIASHTDYDSTYMEAKIQQLERELNQQLRANKELDAKILIMKDKLEEFEQEKEEWDKKVVEEKEKRLSDAAKMREISVQCRLSRKGESMKEQFKELEEKMKAYEKDIEADLPAIEPKLDTFEALKIFADQKKIHELSKDVAPLVTQILDENGVENVDAFMVLQFVRRSFFEDDDSSPVLSTPLLTPEAISSRIVELREYRQWQIKSPRNTPVETSIRSSRYLQSSLQSNQPINSPLNSTNLGQCSSRRSNQPGSSSALANSSNSATTKESKRKQTKKKWNISSKVREVNISERTCLICLDPIAERSAIQCEAISCREPLHEDCISAQWKAGIQTCPTCKGPMPDRRDFPQLSRM</sequence>
<feature type="region of interest" description="Disordered" evidence="2">
    <location>
        <begin position="556"/>
        <end position="612"/>
    </location>
</feature>
<reference evidence="4" key="1">
    <citation type="journal article" date="2008" name="Nat. Genet.">
        <title>The Pristionchus pacificus genome provides a unique perspective on nematode lifestyle and parasitism.</title>
        <authorList>
            <person name="Dieterich C."/>
            <person name="Clifton S.W."/>
            <person name="Schuster L.N."/>
            <person name="Chinwalla A."/>
            <person name="Delehaunty K."/>
            <person name="Dinkelacker I."/>
            <person name="Fulton L."/>
            <person name="Fulton R."/>
            <person name="Godfrey J."/>
            <person name="Minx P."/>
            <person name="Mitreva M."/>
            <person name="Roeseler W."/>
            <person name="Tian H."/>
            <person name="Witte H."/>
            <person name="Yang S.P."/>
            <person name="Wilson R.K."/>
            <person name="Sommer R.J."/>
        </authorList>
    </citation>
    <scope>NUCLEOTIDE SEQUENCE [LARGE SCALE GENOMIC DNA]</scope>
    <source>
        <strain evidence="4">PS312</strain>
    </source>
</reference>
<feature type="region of interest" description="Disordered" evidence="2">
    <location>
        <begin position="1"/>
        <end position="120"/>
    </location>
</feature>
<feature type="compositionally biased region" description="Basic and acidic residues" evidence="2">
    <location>
        <begin position="77"/>
        <end position="120"/>
    </location>
</feature>
<accession>A0A2A6BCD6</accession>
<name>A0A2A6BCD6_PRIPA</name>
<accession>A0A8R1YJ63</accession>
<reference evidence="3" key="2">
    <citation type="submission" date="2022-06" db="UniProtKB">
        <authorList>
            <consortium name="EnsemblMetazoa"/>
        </authorList>
    </citation>
    <scope>IDENTIFICATION</scope>
    <source>
        <strain evidence="3">PS312</strain>
    </source>
</reference>
<feature type="compositionally biased region" description="Low complexity" evidence="2">
    <location>
        <begin position="577"/>
        <end position="599"/>
    </location>
</feature>
<proteinExistence type="predicted"/>
<feature type="compositionally biased region" description="Polar residues" evidence="2">
    <location>
        <begin position="561"/>
        <end position="576"/>
    </location>
</feature>
<evidence type="ECO:0000256" key="2">
    <source>
        <dbReference type="SAM" id="MobiDB-lite"/>
    </source>
</evidence>
<evidence type="ECO:0000313" key="3">
    <source>
        <dbReference type="EnsemblMetazoa" id="PPA21912.1"/>
    </source>
</evidence>
<dbReference type="SUPFAM" id="SSF57850">
    <property type="entry name" value="RING/U-box"/>
    <property type="match status" value="1"/>
</dbReference>
<keyword evidence="4" id="KW-1185">Reference proteome</keyword>
<dbReference type="InterPro" id="IPR001841">
    <property type="entry name" value="Znf_RING"/>
</dbReference>
<gene>
    <name evidence="3" type="primary">WBGene00111466</name>
</gene>
<feature type="compositionally biased region" description="Basic residues" evidence="2">
    <location>
        <begin position="602"/>
        <end position="611"/>
    </location>
</feature>
<dbReference type="CDD" id="cd16448">
    <property type="entry name" value="RING-H2"/>
    <property type="match status" value="1"/>
</dbReference>
<dbReference type="Proteomes" id="UP000005239">
    <property type="component" value="Unassembled WGS sequence"/>
</dbReference>
<feature type="compositionally biased region" description="Basic and acidic residues" evidence="2">
    <location>
        <begin position="20"/>
        <end position="56"/>
    </location>
</feature>
<organism evidence="3 4">
    <name type="scientific">Pristionchus pacificus</name>
    <name type="common">Parasitic nematode worm</name>
    <dbReference type="NCBI Taxonomy" id="54126"/>
    <lineage>
        <taxon>Eukaryota</taxon>
        <taxon>Metazoa</taxon>
        <taxon>Ecdysozoa</taxon>
        <taxon>Nematoda</taxon>
        <taxon>Chromadorea</taxon>
        <taxon>Rhabditida</taxon>
        <taxon>Rhabditina</taxon>
        <taxon>Diplogasteromorpha</taxon>
        <taxon>Diplogasteroidea</taxon>
        <taxon>Neodiplogasteridae</taxon>
        <taxon>Pristionchus</taxon>
    </lineage>
</organism>
<dbReference type="InterPro" id="IPR013083">
    <property type="entry name" value="Znf_RING/FYVE/PHD"/>
</dbReference>
<dbReference type="Gene3D" id="3.30.40.10">
    <property type="entry name" value="Zinc/RING finger domain, C3HC4 (zinc finger)"/>
    <property type="match status" value="1"/>
</dbReference>
<dbReference type="EnsemblMetazoa" id="PPA21912.1">
    <property type="protein sequence ID" value="PPA21912.1"/>
    <property type="gene ID" value="WBGene00111466"/>
</dbReference>
<dbReference type="PROSITE" id="PS50089">
    <property type="entry name" value="ZF_RING_2"/>
    <property type="match status" value="1"/>
</dbReference>
<feature type="compositionally biased region" description="Polar residues" evidence="2">
    <location>
        <begin position="65"/>
        <end position="75"/>
    </location>
</feature>
<feature type="coiled-coil region" evidence="1">
    <location>
        <begin position="296"/>
        <end position="438"/>
    </location>
</feature>
<evidence type="ECO:0000313" key="4">
    <source>
        <dbReference type="Proteomes" id="UP000005239"/>
    </source>
</evidence>
<evidence type="ECO:0000256" key="1">
    <source>
        <dbReference type="SAM" id="Coils"/>
    </source>
</evidence>